<keyword evidence="4 5" id="KW-0472">Membrane</keyword>
<evidence type="ECO:0000256" key="1">
    <source>
        <dbReference type="ARBA" id="ARBA00004141"/>
    </source>
</evidence>
<feature type="transmembrane region" description="Helical" evidence="5">
    <location>
        <begin position="376"/>
        <end position="392"/>
    </location>
</feature>
<dbReference type="InterPro" id="IPR007271">
    <property type="entry name" value="Nuc_sug_transpt"/>
</dbReference>
<feature type="transmembrane region" description="Helical" evidence="5">
    <location>
        <begin position="404"/>
        <end position="423"/>
    </location>
</feature>
<protein>
    <submittedName>
        <fullName evidence="7">Sugar phosphate transporter domain-containing protein</fullName>
    </submittedName>
</protein>
<evidence type="ECO:0000313" key="7">
    <source>
        <dbReference type="EMBL" id="CAL4791148.1"/>
    </source>
</evidence>
<evidence type="ECO:0000256" key="2">
    <source>
        <dbReference type="ARBA" id="ARBA00022692"/>
    </source>
</evidence>
<dbReference type="Proteomes" id="UP001152797">
    <property type="component" value="Unassembled WGS sequence"/>
</dbReference>
<keyword evidence="2 5" id="KW-0812">Transmembrane</keyword>
<feature type="transmembrane region" description="Helical" evidence="5">
    <location>
        <begin position="350"/>
        <end position="367"/>
    </location>
</feature>
<evidence type="ECO:0000256" key="3">
    <source>
        <dbReference type="ARBA" id="ARBA00022989"/>
    </source>
</evidence>
<proteinExistence type="predicted"/>
<feature type="transmembrane region" description="Helical" evidence="5">
    <location>
        <begin position="129"/>
        <end position="147"/>
    </location>
</feature>
<dbReference type="PANTHER" id="PTHR10231">
    <property type="entry name" value="NUCLEOTIDE-SUGAR TRANSMEMBRANE TRANSPORTER"/>
    <property type="match status" value="1"/>
</dbReference>
<organism evidence="6">
    <name type="scientific">Cladocopium goreaui</name>
    <dbReference type="NCBI Taxonomy" id="2562237"/>
    <lineage>
        <taxon>Eukaryota</taxon>
        <taxon>Sar</taxon>
        <taxon>Alveolata</taxon>
        <taxon>Dinophyceae</taxon>
        <taxon>Suessiales</taxon>
        <taxon>Symbiodiniaceae</taxon>
        <taxon>Cladocopium</taxon>
    </lineage>
</organism>
<sequence>MLEPAERIASGSSALAREVALSRSARRLSFNARPRCCFSAAAEKEIGHEVNRVREIPSRFAGVAAGLGKVSRVDAHMQRQRTSMLCLMMCFMAQRLANKKRLPCRAQVTAEVASAPSADRTTWSWRRGFYILFLVTTYVLCDVLVYFRGEMASTGYHKATVPICTSTVSVAIGAVWAWWSLGWRGLRECFAPKNVFNFWVVGASLCFSLSSIALLKAFVHLDAAFIKLVGQVKLPLAALVSTFLLRTRYSLSEWFSLLILFLACGAFKAMTIGGGDAHGFGPVCVLVMCNVFAALFAERAFKKSPDRLPFVVIMTNMRIGEILFALGFLFCEHGSHGFENFFINWDSSTMWVFGTHILDLWMTAFMVKELSSVSKYVSKCLTMVVLFAIALQRGHLAGRHRPTIAETMVALIVILTTLQFATLRAERSQPRRQAWRKE</sequence>
<name>A0A9P1G8P7_9DINO</name>
<evidence type="ECO:0000256" key="4">
    <source>
        <dbReference type="ARBA" id="ARBA00023136"/>
    </source>
</evidence>
<dbReference type="GO" id="GO:0000139">
    <property type="term" value="C:Golgi membrane"/>
    <property type="evidence" value="ECO:0007669"/>
    <property type="project" value="InterPro"/>
</dbReference>
<dbReference type="OrthoDB" id="437657at2759"/>
<feature type="transmembrane region" description="Helical" evidence="5">
    <location>
        <begin position="224"/>
        <end position="245"/>
    </location>
</feature>
<gene>
    <name evidence="6" type="ORF">C1SCF055_LOCUS29666</name>
</gene>
<dbReference type="EMBL" id="CAMXCT030003334">
    <property type="protein sequence ID" value="CAL4791148.1"/>
    <property type="molecule type" value="Genomic_DNA"/>
</dbReference>
<feature type="transmembrane region" description="Helical" evidence="5">
    <location>
        <begin position="159"/>
        <end position="183"/>
    </location>
</feature>
<dbReference type="GO" id="GO:0015165">
    <property type="term" value="F:pyrimidine nucleotide-sugar transmembrane transporter activity"/>
    <property type="evidence" value="ECO:0007669"/>
    <property type="project" value="InterPro"/>
</dbReference>
<reference evidence="6" key="1">
    <citation type="submission" date="2022-10" db="EMBL/GenBank/DDBJ databases">
        <authorList>
            <person name="Chen Y."/>
            <person name="Dougan E. K."/>
            <person name="Chan C."/>
            <person name="Rhodes N."/>
            <person name="Thang M."/>
        </authorList>
    </citation>
    <scope>NUCLEOTIDE SEQUENCE</scope>
</reference>
<feature type="transmembrane region" description="Helical" evidence="5">
    <location>
        <begin position="308"/>
        <end position="330"/>
    </location>
</feature>
<keyword evidence="8" id="KW-1185">Reference proteome</keyword>
<feature type="transmembrane region" description="Helical" evidence="5">
    <location>
        <begin position="254"/>
        <end position="273"/>
    </location>
</feature>
<feature type="transmembrane region" description="Helical" evidence="5">
    <location>
        <begin position="279"/>
        <end position="296"/>
    </location>
</feature>
<evidence type="ECO:0000313" key="6">
    <source>
        <dbReference type="EMBL" id="CAI4003836.1"/>
    </source>
</evidence>
<dbReference type="AlphaFoldDB" id="A0A9P1G8P7"/>
<dbReference type="EMBL" id="CAMXCT020003334">
    <property type="protein sequence ID" value="CAL1157211.1"/>
    <property type="molecule type" value="Genomic_DNA"/>
</dbReference>
<evidence type="ECO:0000313" key="8">
    <source>
        <dbReference type="Proteomes" id="UP001152797"/>
    </source>
</evidence>
<dbReference type="EMBL" id="CAMXCT010003334">
    <property type="protein sequence ID" value="CAI4003836.1"/>
    <property type="molecule type" value="Genomic_DNA"/>
</dbReference>
<feature type="transmembrane region" description="Helical" evidence="5">
    <location>
        <begin position="195"/>
        <end position="218"/>
    </location>
</feature>
<comment type="caution">
    <text evidence="6">The sequence shown here is derived from an EMBL/GenBank/DDBJ whole genome shotgun (WGS) entry which is preliminary data.</text>
</comment>
<keyword evidence="3 5" id="KW-1133">Transmembrane helix</keyword>
<comment type="subcellular location">
    <subcellularLocation>
        <location evidence="1">Membrane</location>
        <topology evidence="1">Multi-pass membrane protein</topology>
    </subcellularLocation>
</comment>
<accession>A0A9P1G8P7</accession>
<reference evidence="7 8" key="2">
    <citation type="submission" date="2024-05" db="EMBL/GenBank/DDBJ databases">
        <authorList>
            <person name="Chen Y."/>
            <person name="Shah S."/>
            <person name="Dougan E. K."/>
            <person name="Thang M."/>
            <person name="Chan C."/>
        </authorList>
    </citation>
    <scope>NUCLEOTIDE SEQUENCE [LARGE SCALE GENOMIC DNA]</scope>
</reference>
<evidence type="ECO:0000256" key="5">
    <source>
        <dbReference type="SAM" id="Phobius"/>
    </source>
</evidence>